<accession>A0A9W4T2X4</accession>
<comment type="similarity">
    <text evidence="1">Belongs to the DNA polymerase type-B family.</text>
</comment>
<dbReference type="InterPro" id="IPR012337">
    <property type="entry name" value="RNaseH-like_sf"/>
</dbReference>
<dbReference type="Proteomes" id="UP001153678">
    <property type="component" value="Unassembled WGS sequence"/>
</dbReference>
<feature type="coiled-coil region" evidence="8">
    <location>
        <begin position="436"/>
        <end position="470"/>
    </location>
</feature>
<dbReference type="Gene3D" id="3.90.1600.10">
    <property type="entry name" value="Palm domain of DNA polymerase"/>
    <property type="match status" value="1"/>
</dbReference>
<dbReference type="PANTHER" id="PTHR10322:SF23">
    <property type="entry name" value="DNA POLYMERASE DELTA CATALYTIC SUBUNIT"/>
    <property type="match status" value="1"/>
</dbReference>
<evidence type="ECO:0000256" key="5">
    <source>
        <dbReference type="ARBA" id="ARBA00022932"/>
    </source>
</evidence>
<protein>
    <recommendedName>
        <fullName evidence="2">DNA-directed DNA polymerase</fullName>
        <ecNumber evidence="2">2.7.7.7</ecNumber>
    </recommendedName>
</protein>
<evidence type="ECO:0000313" key="11">
    <source>
        <dbReference type="Proteomes" id="UP001153678"/>
    </source>
</evidence>
<dbReference type="InterPro" id="IPR006134">
    <property type="entry name" value="DNA-dir_DNA_pol_B_multi_dom"/>
</dbReference>
<evidence type="ECO:0000256" key="7">
    <source>
        <dbReference type="ARBA" id="ARBA00049244"/>
    </source>
</evidence>
<dbReference type="SMART" id="SM00486">
    <property type="entry name" value="POLBc"/>
    <property type="match status" value="1"/>
</dbReference>
<dbReference type="PANTHER" id="PTHR10322">
    <property type="entry name" value="DNA POLYMERASE CATALYTIC SUBUNIT"/>
    <property type="match status" value="1"/>
</dbReference>
<organism evidence="10 11">
    <name type="scientific">Funneliformis geosporum</name>
    <dbReference type="NCBI Taxonomy" id="1117311"/>
    <lineage>
        <taxon>Eukaryota</taxon>
        <taxon>Fungi</taxon>
        <taxon>Fungi incertae sedis</taxon>
        <taxon>Mucoromycota</taxon>
        <taxon>Glomeromycotina</taxon>
        <taxon>Glomeromycetes</taxon>
        <taxon>Glomerales</taxon>
        <taxon>Glomeraceae</taxon>
        <taxon>Funneliformis</taxon>
    </lineage>
</organism>
<dbReference type="InterPro" id="IPR043502">
    <property type="entry name" value="DNA/RNA_pol_sf"/>
</dbReference>
<name>A0A9W4T2X4_9GLOM</name>
<keyword evidence="3" id="KW-0808">Transferase</keyword>
<evidence type="ECO:0000313" key="10">
    <source>
        <dbReference type="EMBL" id="CAI2190674.1"/>
    </source>
</evidence>
<proteinExistence type="inferred from homology"/>
<dbReference type="Gene3D" id="3.30.420.10">
    <property type="entry name" value="Ribonuclease H-like superfamily/Ribonuclease H"/>
    <property type="match status" value="2"/>
</dbReference>
<reference evidence="10" key="1">
    <citation type="submission" date="2022-08" db="EMBL/GenBank/DDBJ databases">
        <authorList>
            <person name="Kallberg Y."/>
            <person name="Tangrot J."/>
            <person name="Rosling A."/>
        </authorList>
    </citation>
    <scope>NUCLEOTIDE SEQUENCE</scope>
    <source>
        <strain evidence="10">Wild A</strain>
    </source>
</reference>
<dbReference type="InterPro" id="IPR023211">
    <property type="entry name" value="DNA_pol_palm_dom_sf"/>
</dbReference>
<evidence type="ECO:0000256" key="6">
    <source>
        <dbReference type="ARBA" id="ARBA00023125"/>
    </source>
</evidence>
<comment type="caution">
    <text evidence="10">The sequence shown here is derived from an EMBL/GenBank/DDBJ whole genome shotgun (WGS) entry which is preliminary data.</text>
</comment>
<dbReference type="OrthoDB" id="6755010at2759"/>
<sequence length="554" mass="64242">MPLPMFKTKLVRILSNILNSTSKFGIETINAFPLQGYHTEKKPYICVRTWNYYDQNNALKAIRAVGMCTASDNLNCQYYYRKEGTNLFRVSVNNYNPISDNDASQNRTLVLTWDIKTYSSRKTGEVSNAKYEEDVVFIIYITVHWKDDPEPLKQICLIDVETAPDPRLITVICENQTNLLKAFALCLKCLAPDIHIGVLEWIFNHMSLKPMSLKKITKWQYQYNMIKKFYPKAKKSSLAYYLRECNLDNKVDLSIHRINKYYEKALKETNATMAEQMREVAKYCIINTLSCQQLMVKHNVINEYREVASIAFILLFNTHYFAIGIKVRNLLSAKTGKYPGAYVFPLVKDLKNRRPVISLDFASLYPSLIMTYNLSPDKIILSRERAESLKESGKRLHEINFKYNSRDVLAWSIEHENQAEMKGLYPKVLKEFLIKRNSLKRCLAPLNDRKEELEKEISLAEIRGENITDALKSKYSSVSFIDTYLDTKSLALKVYMNTFYSEAENSGFPFFLRALASGDTDSLYLVCPEECFQKCDEAYDNGNGISKEEYWSRI</sequence>
<evidence type="ECO:0000256" key="8">
    <source>
        <dbReference type="SAM" id="Coils"/>
    </source>
</evidence>
<dbReference type="SUPFAM" id="SSF56672">
    <property type="entry name" value="DNA/RNA polymerases"/>
    <property type="match status" value="1"/>
</dbReference>
<dbReference type="GO" id="GO:0000166">
    <property type="term" value="F:nucleotide binding"/>
    <property type="evidence" value="ECO:0007669"/>
    <property type="project" value="InterPro"/>
</dbReference>
<evidence type="ECO:0000256" key="4">
    <source>
        <dbReference type="ARBA" id="ARBA00022695"/>
    </source>
</evidence>
<keyword evidence="8" id="KW-0175">Coiled coil</keyword>
<dbReference type="EC" id="2.7.7.7" evidence="2"/>
<dbReference type="Gene3D" id="1.10.287.690">
    <property type="entry name" value="Helix hairpin bin"/>
    <property type="match status" value="1"/>
</dbReference>
<dbReference type="InterPro" id="IPR006172">
    <property type="entry name" value="DNA-dir_DNA_pol_B"/>
</dbReference>
<evidence type="ECO:0000256" key="1">
    <source>
        <dbReference type="ARBA" id="ARBA00005755"/>
    </source>
</evidence>
<evidence type="ECO:0000256" key="2">
    <source>
        <dbReference type="ARBA" id="ARBA00012417"/>
    </source>
</evidence>
<evidence type="ECO:0000256" key="3">
    <source>
        <dbReference type="ARBA" id="ARBA00022679"/>
    </source>
</evidence>
<dbReference type="AlphaFoldDB" id="A0A9W4T2X4"/>
<dbReference type="InterPro" id="IPR050240">
    <property type="entry name" value="DNA_pol_type-B"/>
</dbReference>
<feature type="domain" description="DNA-directed DNA polymerase family B multifunctional" evidence="9">
    <location>
        <begin position="311"/>
        <end position="451"/>
    </location>
</feature>
<evidence type="ECO:0000259" key="9">
    <source>
        <dbReference type="Pfam" id="PF00136"/>
    </source>
</evidence>
<keyword evidence="6" id="KW-0238">DNA-binding</keyword>
<dbReference type="GO" id="GO:0003677">
    <property type="term" value="F:DNA binding"/>
    <property type="evidence" value="ECO:0007669"/>
    <property type="project" value="UniProtKB-KW"/>
</dbReference>
<comment type="catalytic activity">
    <reaction evidence="7">
        <text>DNA(n) + a 2'-deoxyribonucleoside 5'-triphosphate = DNA(n+1) + diphosphate</text>
        <dbReference type="Rhea" id="RHEA:22508"/>
        <dbReference type="Rhea" id="RHEA-COMP:17339"/>
        <dbReference type="Rhea" id="RHEA-COMP:17340"/>
        <dbReference type="ChEBI" id="CHEBI:33019"/>
        <dbReference type="ChEBI" id="CHEBI:61560"/>
        <dbReference type="ChEBI" id="CHEBI:173112"/>
        <dbReference type="EC" id="2.7.7.7"/>
    </reaction>
</comment>
<keyword evidence="11" id="KW-1185">Reference proteome</keyword>
<dbReference type="EMBL" id="CAMKVN010006754">
    <property type="protein sequence ID" value="CAI2190674.1"/>
    <property type="molecule type" value="Genomic_DNA"/>
</dbReference>
<dbReference type="SUPFAM" id="SSF53098">
    <property type="entry name" value="Ribonuclease H-like"/>
    <property type="match status" value="1"/>
</dbReference>
<dbReference type="GO" id="GO:0003887">
    <property type="term" value="F:DNA-directed DNA polymerase activity"/>
    <property type="evidence" value="ECO:0007669"/>
    <property type="project" value="UniProtKB-KW"/>
</dbReference>
<feature type="non-terminal residue" evidence="10">
    <location>
        <position position="1"/>
    </location>
</feature>
<dbReference type="Pfam" id="PF00136">
    <property type="entry name" value="DNA_pol_B"/>
    <property type="match status" value="1"/>
</dbReference>
<keyword evidence="5" id="KW-0239">DNA-directed DNA polymerase</keyword>
<dbReference type="PRINTS" id="PR00106">
    <property type="entry name" value="DNAPOLB"/>
</dbReference>
<keyword evidence="4" id="KW-0548">Nucleotidyltransferase</keyword>
<dbReference type="InterPro" id="IPR036397">
    <property type="entry name" value="RNaseH_sf"/>
</dbReference>
<dbReference type="GO" id="GO:0006261">
    <property type="term" value="P:DNA-templated DNA replication"/>
    <property type="evidence" value="ECO:0007669"/>
    <property type="project" value="TreeGrafter"/>
</dbReference>
<gene>
    <name evidence="10" type="ORF">FWILDA_LOCUS14693</name>
</gene>